<sequence>MSGSWVRGPSDVFEVGYGGLQMSGRWGSGACGCLRGWLRGLADVLEVRCRGLPMSWV</sequence>
<organism evidence="1 2">
    <name type="scientific">Dreissena polymorpha</name>
    <name type="common">Zebra mussel</name>
    <name type="synonym">Mytilus polymorpha</name>
    <dbReference type="NCBI Taxonomy" id="45954"/>
    <lineage>
        <taxon>Eukaryota</taxon>
        <taxon>Metazoa</taxon>
        <taxon>Spiralia</taxon>
        <taxon>Lophotrochozoa</taxon>
        <taxon>Mollusca</taxon>
        <taxon>Bivalvia</taxon>
        <taxon>Autobranchia</taxon>
        <taxon>Heteroconchia</taxon>
        <taxon>Euheterodonta</taxon>
        <taxon>Imparidentia</taxon>
        <taxon>Neoheterodontei</taxon>
        <taxon>Myida</taxon>
        <taxon>Dreissenoidea</taxon>
        <taxon>Dreissenidae</taxon>
        <taxon>Dreissena</taxon>
    </lineage>
</organism>
<evidence type="ECO:0000313" key="2">
    <source>
        <dbReference type="Proteomes" id="UP000828390"/>
    </source>
</evidence>
<dbReference type="EMBL" id="JAIWYP010000008">
    <property type="protein sequence ID" value="KAH3784159.1"/>
    <property type="molecule type" value="Genomic_DNA"/>
</dbReference>
<reference evidence="1" key="1">
    <citation type="journal article" date="2019" name="bioRxiv">
        <title>The Genome of the Zebra Mussel, Dreissena polymorpha: A Resource for Invasive Species Research.</title>
        <authorList>
            <person name="McCartney M.A."/>
            <person name="Auch B."/>
            <person name="Kono T."/>
            <person name="Mallez S."/>
            <person name="Zhang Y."/>
            <person name="Obille A."/>
            <person name="Becker A."/>
            <person name="Abrahante J.E."/>
            <person name="Garbe J."/>
            <person name="Badalamenti J.P."/>
            <person name="Herman A."/>
            <person name="Mangelson H."/>
            <person name="Liachko I."/>
            <person name="Sullivan S."/>
            <person name="Sone E.D."/>
            <person name="Koren S."/>
            <person name="Silverstein K.A.T."/>
            <person name="Beckman K.B."/>
            <person name="Gohl D.M."/>
        </authorList>
    </citation>
    <scope>NUCLEOTIDE SEQUENCE</scope>
    <source>
        <strain evidence="1">Duluth1</strain>
        <tissue evidence="1">Whole animal</tissue>
    </source>
</reference>
<comment type="caution">
    <text evidence="1">The sequence shown here is derived from an EMBL/GenBank/DDBJ whole genome shotgun (WGS) entry which is preliminary data.</text>
</comment>
<name>A0A9D4IT91_DREPO</name>
<keyword evidence="2" id="KW-1185">Reference proteome</keyword>
<reference evidence="1" key="2">
    <citation type="submission" date="2020-11" db="EMBL/GenBank/DDBJ databases">
        <authorList>
            <person name="McCartney M.A."/>
            <person name="Auch B."/>
            <person name="Kono T."/>
            <person name="Mallez S."/>
            <person name="Becker A."/>
            <person name="Gohl D.M."/>
            <person name="Silverstein K.A.T."/>
            <person name="Koren S."/>
            <person name="Bechman K.B."/>
            <person name="Herman A."/>
            <person name="Abrahante J.E."/>
            <person name="Garbe J."/>
        </authorList>
    </citation>
    <scope>NUCLEOTIDE SEQUENCE</scope>
    <source>
        <strain evidence="1">Duluth1</strain>
        <tissue evidence="1">Whole animal</tissue>
    </source>
</reference>
<dbReference type="Proteomes" id="UP000828390">
    <property type="component" value="Unassembled WGS sequence"/>
</dbReference>
<evidence type="ECO:0000313" key="1">
    <source>
        <dbReference type="EMBL" id="KAH3784159.1"/>
    </source>
</evidence>
<accession>A0A9D4IT91</accession>
<dbReference type="AlphaFoldDB" id="A0A9D4IT91"/>
<proteinExistence type="predicted"/>
<protein>
    <submittedName>
        <fullName evidence="1">Uncharacterized protein</fullName>
    </submittedName>
</protein>
<gene>
    <name evidence="1" type="ORF">DPMN_162111</name>
</gene>